<proteinExistence type="predicted"/>
<comment type="caution">
    <text evidence="1">The sequence shown here is derived from an EMBL/GenBank/DDBJ whole genome shotgun (WGS) entry which is preliminary data.</text>
</comment>
<name>A0ACB0IWQ5_TRIPR</name>
<accession>A0ACB0IWQ5</accession>
<evidence type="ECO:0000313" key="1">
    <source>
        <dbReference type="EMBL" id="CAJ2637023.1"/>
    </source>
</evidence>
<sequence>MEKLIHIICFFLLTTLLQTSHCQPQQPQTIHNYSICREQFYNCGNLINLSYPFWGQNRPSHCGAGDFFRLNCFNGQTRNTTTSTILLGSQNFTVLNISLPTYTMKMKRTDLAYDACTPQFNDTYLSPNLFQFPTRTQNISLFYNCSSYVMSYANYKSLCGPQNNAICFEDGSNSILEQIPELKGCGNHIIVQADYAFEPVTNLGVIGSDDLDQILDEGFQVKYVVNEDCIRCLGSEGYCWNNSGFDNVQSCYYIYSPDGYDSSATHSVLKSKLWRHGKMKIILGSAGAILVGLSICIFCFKYKARKNNKDIEAFLKTHEAFSVRRYKYSHIKKMTNNLKVKLGQGGYGVVYKGKLLNNCDVAVKILNKSKGKGEEFMNEVSSITKTSHVNVVALLGFCLEGRKKALIYEFMSNGSLDKFIHNTGPETVPSLSWEILYQIAKGIARGLEYLHRGCSTRILHFDIKPHNILLDDNFQPKISDFGLARLCLKQDSTISMSDARGTIGYVAPELWNRNFGGVSHKSDVYSFGMMLMEMVGGRKNINADASQSSEIYFPHWTLKIIT</sequence>
<dbReference type="Proteomes" id="UP001177021">
    <property type="component" value="Unassembled WGS sequence"/>
</dbReference>
<evidence type="ECO:0000313" key="2">
    <source>
        <dbReference type="Proteomes" id="UP001177021"/>
    </source>
</evidence>
<dbReference type="EMBL" id="CASHSV030000013">
    <property type="protein sequence ID" value="CAJ2637023.1"/>
    <property type="molecule type" value="Genomic_DNA"/>
</dbReference>
<protein>
    <submittedName>
        <fullName evidence="1">Uncharacterized protein</fullName>
    </submittedName>
</protein>
<reference evidence="1" key="1">
    <citation type="submission" date="2023-10" db="EMBL/GenBank/DDBJ databases">
        <authorList>
            <person name="Rodriguez Cubillos JULIANA M."/>
            <person name="De Vega J."/>
        </authorList>
    </citation>
    <scope>NUCLEOTIDE SEQUENCE</scope>
</reference>
<organism evidence="1 2">
    <name type="scientific">Trifolium pratense</name>
    <name type="common">Red clover</name>
    <dbReference type="NCBI Taxonomy" id="57577"/>
    <lineage>
        <taxon>Eukaryota</taxon>
        <taxon>Viridiplantae</taxon>
        <taxon>Streptophyta</taxon>
        <taxon>Embryophyta</taxon>
        <taxon>Tracheophyta</taxon>
        <taxon>Spermatophyta</taxon>
        <taxon>Magnoliopsida</taxon>
        <taxon>eudicotyledons</taxon>
        <taxon>Gunneridae</taxon>
        <taxon>Pentapetalae</taxon>
        <taxon>rosids</taxon>
        <taxon>fabids</taxon>
        <taxon>Fabales</taxon>
        <taxon>Fabaceae</taxon>
        <taxon>Papilionoideae</taxon>
        <taxon>50 kb inversion clade</taxon>
        <taxon>NPAAA clade</taxon>
        <taxon>Hologalegina</taxon>
        <taxon>IRL clade</taxon>
        <taxon>Trifolieae</taxon>
        <taxon>Trifolium</taxon>
    </lineage>
</organism>
<gene>
    <name evidence="1" type="ORF">MILVUS5_LOCUS7431</name>
</gene>
<keyword evidence="2" id="KW-1185">Reference proteome</keyword>